<organism evidence="3 4">
    <name type="scientific">Neocallimastix californiae</name>
    <dbReference type="NCBI Taxonomy" id="1754190"/>
    <lineage>
        <taxon>Eukaryota</taxon>
        <taxon>Fungi</taxon>
        <taxon>Fungi incertae sedis</taxon>
        <taxon>Chytridiomycota</taxon>
        <taxon>Chytridiomycota incertae sedis</taxon>
        <taxon>Neocallimastigomycetes</taxon>
        <taxon>Neocallimastigales</taxon>
        <taxon>Neocallimastigaceae</taxon>
        <taxon>Neocallimastix</taxon>
    </lineage>
</organism>
<protein>
    <submittedName>
        <fullName evidence="3">Uncharacterized protein</fullName>
    </submittedName>
</protein>
<feature type="compositionally biased region" description="Basic and acidic residues" evidence="1">
    <location>
        <begin position="416"/>
        <end position="426"/>
    </location>
</feature>
<evidence type="ECO:0000313" key="4">
    <source>
        <dbReference type="Proteomes" id="UP000193920"/>
    </source>
</evidence>
<feature type="transmembrane region" description="Helical" evidence="2">
    <location>
        <begin position="55"/>
        <end position="75"/>
    </location>
</feature>
<sequence>MQILITRAEYNIDNKHDHIQNAWLSYFTSIYFPWLCLAILVNWKNHKKTVMKILILHWFLRSTGNIFFEIANSIIVSDVDKKKNYQPYNAKRWFIGNTISSFFWISGEIIGDWYLYIRTKEIIESNSKIKVVHICCIIYNIIKCISLLSFFIVSPVDFRKFDENGKPINHLLPYTIFWWNTVAISSIINFVYNLTVIYALKDNLFNKIEEIKKLTNASFLENFKRLSELRTTISTMSTLILLPFIFWIAYNTASYSSKNVNKISLINPESIRQSVLNINYIFMYIDQILLNYYIKNTKATRSNTIRSTMSNKLRDDDDNSKGLHIYPSQTKNYTRLEGLTPTTPSSAVTFTFNSADSIHKRNSNNNNNNNKYGSCESLISIDEETVVTLDIDDNPIIVSNDNTNIKSESSNNTHSTNEKAKFDDNNKSNNEIKPPEEAYQRNKLNVPSSSFTNNIYTNNKNIPYNINTNNENTSSNGNIQNNINTNNSENNLCSNDDDKNKCELQYNSNSIMTPIEDISFEEDSSIMYLNSYKNYINSSKFIEILLL</sequence>
<feature type="transmembrane region" description="Helical" evidence="2">
    <location>
        <begin position="95"/>
        <end position="116"/>
    </location>
</feature>
<keyword evidence="2" id="KW-0472">Membrane</keyword>
<dbReference type="EMBL" id="MCOG01000170">
    <property type="protein sequence ID" value="ORY31328.1"/>
    <property type="molecule type" value="Genomic_DNA"/>
</dbReference>
<feature type="transmembrane region" description="Helical" evidence="2">
    <location>
        <begin position="232"/>
        <end position="250"/>
    </location>
</feature>
<evidence type="ECO:0000256" key="2">
    <source>
        <dbReference type="SAM" id="Phobius"/>
    </source>
</evidence>
<name>A0A1Y2B8Z8_9FUNG</name>
<comment type="caution">
    <text evidence="3">The sequence shown here is derived from an EMBL/GenBank/DDBJ whole genome shotgun (WGS) entry which is preliminary data.</text>
</comment>
<keyword evidence="4" id="KW-1185">Reference proteome</keyword>
<dbReference type="AlphaFoldDB" id="A0A1Y2B8Z8"/>
<reference evidence="3 4" key="1">
    <citation type="submission" date="2016-08" db="EMBL/GenBank/DDBJ databases">
        <title>A Parts List for Fungal Cellulosomes Revealed by Comparative Genomics.</title>
        <authorList>
            <consortium name="DOE Joint Genome Institute"/>
            <person name="Haitjema C.H."/>
            <person name="Gilmore S.P."/>
            <person name="Henske J.K."/>
            <person name="Solomon K.V."/>
            <person name="De Groot R."/>
            <person name="Kuo A."/>
            <person name="Mondo S.J."/>
            <person name="Salamov A.A."/>
            <person name="Labutti K."/>
            <person name="Zhao Z."/>
            <person name="Chiniquy J."/>
            <person name="Barry K."/>
            <person name="Brewer H.M."/>
            <person name="Purvine S.O."/>
            <person name="Wright A.T."/>
            <person name="Boxma B."/>
            <person name="Van Alen T."/>
            <person name="Hackstein J.H."/>
            <person name="Baker S.E."/>
            <person name="Grigoriev I.V."/>
            <person name="O'Malley M.A."/>
        </authorList>
    </citation>
    <scope>NUCLEOTIDE SEQUENCE [LARGE SCALE GENOMIC DNA]</scope>
    <source>
        <strain evidence="3 4">G1</strain>
    </source>
</reference>
<feature type="region of interest" description="Disordered" evidence="1">
    <location>
        <begin position="400"/>
        <end position="435"/>
    </location>
</feature>
<dbReference type="OrthoDB" id="10588980at2759"/>
<feature type="transmembrane region" description="Helical" evidence="2">
    <location>
        <begin position="137"/>
        <end position="156"/>
    </location>
</feature>
<feature type="transmembrane region" description="Helical" evidence="2">
    <location>
        <begin position="23"/>
        <end position="43"/>
    </location>
</feature>
<proteinExistence type="predicted"/>
<keyword evidence="2" id="KW-1133">Transmembrane helix</keyword>
<keyword evidence="2" id="KW-0812">Transmembrane</keyword>
<accession>A0A1Y2B8Z8</accession>
<evidence type="ECO:0000256" key="1">
    <source>
        <dbReference type="SAM" id="MobiDB-lite"/>
    </source>
</evidence>
<evidence type="ECO:0000313" key="3">
    <source>
        <dbReference type="EMBL" id="ORY31328.1"/>
    </source>
</evidence>
<feature type="transmembrane region" description="Helical" evidence="2">
    <location>
        <begin position="176"/>
        <end position="200"/>
    </location>
</feature>
<gene>
    <name evidence="3" type="ORF">LY90DRAFT_673689</name>
</gene>
<dbReference type="Proteomes" id="UP000193920">
    <property type="component" value="Unassembled WGS sequence"/>
</dbReference>